<evidence type="ECO:0000313" key="3">
    <source>
        <dbReference type="Proteomes" id="UP000784294"/>
    </source>
</evidence>
<keyword evidence="1" id="KW-0812">Transmembrane</keyword>
<keyword evidence="3" id="KW-1185">Reference proteome</keyword>
<sequence length="112" mass="13053">MLQIPGSAYIIAWLLWLRHPVVVGLLLPCFFASCCYLCALLVQLWLLRHWLVAWANQLVQKAHHLHRRWVHLQDSEVLAEGEPAAHLLALTHRRLRRVSCILSEFSSEGHRY</sequence>
<dbReference type="OrthoDB" id="44277at2759"/>
<feature type="transmembrane region" description="Helical" evidence="1">
    <location>
        <begin position="22"/>
        <end position="47"/>
    </location>
</feature>
<gene>
    <name evidence="2" type="ORF">PXEA_LOCUS16015</name>
</gene>
<name>A0A448WXA7_9PLAT</name>
<dbReference type="EMBL" id="CAAALY010057244">
    <property type="protein sequence ID" value="VEL22575.1"/>
    <property type="molecule type" value="Genomic_DNA"/>
</dbReference>
<dbReference type="Proteomes" id="UP000784294">
    <property type="component" value="Unassembled WGS sequence"/>
</dbReference>
<keyword evidence="1" id="KW-0472">Membrane</keyword>
<proteinExistence type="predicted"/>
<evidence type="ECO:0000256" key="1">
    <source>
        <dbReference type="SAM" id="Phobius"/>
    </source>
</evidence>
<reference evidence="2" key="1">
    <citation type="submission" date="2018-11" db="EMBL/GenBank/DDBJ databases">
        <authorList>
            <consortium name="Pathogen Informatics"/>
        </authorList>
    </citation>
    <scope>NUCLEOTIDE SEQUENCE</scope>
</reference>
<dbReference type="AlphaFoldDB" id="A0A448WXA7"/>
<comment type="caution">
    <text evidence="2">The sequence shown here is derived from an EMBL/GenBank/DDBJ whole genome shotgun (WGS) entry which is preliminary data.</text>
</comment>
<keyword evidence="1" id="KW-1133">Transmembrane helix</keyword>
<protein>
    <submittedName>
        <fullName evidence="2">Uncharacterized protein</fullName>
    </submittedName>
</protein>
<organism evidence="2 3">
    <name type="scientific">Protopolystoma xenopodis</name>
    <dbReference type="NCBI Taxonomy" id="117903"/>
    <lineage>
        <taxon>Eukaryota</taxon>
        <taxon>Metazoa</taxon>
        <taxon>Spiralia</taxon>
        <taxon>Lophotrochozoa</taxon>
        <taxon>Platyhelminthes</taxon>
        <taxon>Monogenea</taxon>
        <taxon>Polyopisthocotylea</taxon>
        <taxon>Polystomatidea</taxon>
        <taxon>Polystomatidae</taxon>
        <taxon>Protopolystoma</taxon>
    </lineage>
</organism>
<accession>A0A448WXA7</accession>
<evidence type="ECO:0000313" key="2">
    <source>
        <dbReference type="EMBL" id="VEL22575.1"/>
    </source>
</evidence>